<dbReference type="EMBL" id="ML122332">
    <property type="protein sequence ID" value="RPD52998.1"/>
    <property type="molecule type" value="Genomic_DNA"/>
</dbReference>
<feature type="transmembrane region" description="Helical" evidence="2">
    <location>
        <begin position="275"/>
        <end position="294"/>
    </location>
</feature>
<evidence type="ECO:0000256" key="1">
    <source>
        <dbReference type="SAM" id="MobiDB-lite"/>
    </source>
</evidence>
<keyword evidence="4" id="KW-1185">Reference proteome</keyword>
<protein>
    <submittedName>
        <fullName evidence="3">Uncharacterized protein</fullName>
    </submittedName>
</protein>
<feature type="compositionally biased region" description="Polar residues" evidence="1">
    <location>
        <begin position="358"/>
        <end position="367"/>
    </location>
</feature>
<reference evidence="3" key="1">
    <citation type="journal article" date="2018" name="Genome Biol. Evol.">
        <title>Genomics and development of Lentinus tigrinus, a white-rot wood-decaying mushroom with dimorphic fruiting bodies.</title>
        <authorList>
            <person name="Wu B."/>
            <person name="Xu Z."/>
            <person name="Knudson A."/>
            <person name="Carlson A."/>
            <person name="Chen N."/>
            <person name="Kovaka S."/>
            <person name="LaButti K."/>
            <person name="Lipzen A."/>
            <person name="Pennachio C."/>
            <person name="Riley R."/>
            <person name="Schakwitz W."/>
            <person name="Umezawa K."/>
            <person name="Ohm R.A."/>
            <person name="Grigoriev I.V."/>
            <person name="Nagy L.G."/>
            <person name="Gibbons J."/>
            <person name="Hibbett D."/>
        </authorList>
    </citation>
    <scope>NUCLEOTIDE SEQUENCE [LARGE SCALE GENOMIC DNA]</scope>
    <source>
        <strain evidence="3">ALCF2SS1-6</strain>
    </source>
</reference>
<keyword evidence="2" id="KW-0812">Transmembrane</keyword>
<feature type="compositionally biased region" description="Basic and acidic residues" evidence="1">
    <location>
        <begin position="346"/>
        <end position="355"/>
    </location>
</feature>
<dbReference type="AlphaFoldDB" id="A0A5C2RN07"/>
<feature type="transmembrane region" description="Helical" evidence="2">
    <location>
        <begin position="20"/>
        <end position="40"/>
    </location>
</feature>
<dbReference type="OrthoDB" id="2744793at2759"/>
<feature type="transmembrane region" description="Helical" evidence="2">
    <location>
        <begin position="231"/>
        <end position="255"/>
    </location>
</feature>
<sequence>MLSSDDAATLRSIGHNFIKLFVTVVFKTYLLAIYSILVVWTGSYLIPKRSRASYCLCAAVFVMFGLALALWMLDIHMVVSEVQMTFLSDSTDPLASLYSTAQSHNIRFAAVEDILYAYMTVIGDGVIIWRVYAFWSYGKERIVVLLPIVMLLGSTATSLMLTYCAVNSGSGIVLGSFQHPPFCRNIQTASYSMTLATTAIATILIAYKTWQHRRMYLDAFGKQSRRTWTQNVMFVLIETGILYMLFFLIQVILSLKSVNASIAKSSVGSFAVTMYQYSTSTIVGSYPTIIIVLVHSKHGVLRAEGESTFMNTSTLLFTRTTRRTEPRSSARPPETTVDLYEMAGAAKRDEPDLKLGPDSSSTVRTLR</sequence>
<keyword evidence="2" id="KW-0472">Membrane</keyword>
<gene>
    <name evidence="3" type="ORF">L227DRAFT_658510</name>
</gene>
<evidence type="ECO:0000313" key="3">
    <source>
        <dbReference type="EMBL" id="RPD52998.1"/>
    </source>
</evidence>
<feature type="transmembrane region" description="Helical" evidence="2">
    <location>
        <begin position="189"/>
        <end position="210"/>
    </location>
</feature>
<feature type="transmembrane region" description="Helical" evidence="2">
    <location>
        <begin position="52"/>
        <end position="73"/>
    </location>
</feature>
<accession>A0A5C2RN07</accession>
<feature type="transmembrane region" description="Helical" evidence="2">
    <location>
        <begin position="142"/>
        <end position="169"/>
    </location>
</feature>
<name>A0A5C2RN07_9APHY</name>
<organism evidence="3 4">
    <name type="scientific">Lentinus tigrinus ALCF2SS1-6</name>
    <dbReference type="NCBI Taxonomy" id="1328759"/>
    <lineage>
        <taxon>Eukaryota</taxon>
        <taxon>Fungi</taxon>
        <taxon>Dikarya</taxon>
        <taxon>Basidiomycota</taxon>
        <taxon>Agaricomycotina</taxon>
        <taxon>Agaricomycetes</taxon>
        <taxon>Polyporales</taxon>
        <taxon>Polyporaceae</taxon>
        <taxon>Lentinus</taxon>
    </lineage>
</organism>
<proteinExistence type="predicted"/>
<keyword evidence="2" id="KW-1133">Transmembrane helix</keyword>
<evidence type="ECO:0000256" key="2">
    <source>
        <dbReference type="SAM" id="Phobius"/>
    </source>
</evidence>
<dbReference type="Proteomes" id="UP000313359">
    <property type="component" value="Unassembled WGS sequence"/>
</dbReference>
<feature type="region of interest" description="Disordered" evidence="1">
    <location>
        <begin position="342"/>
        <end position="367"/>
    </location>
</feature>
<evidence type="ECO:0000313" key="4">
    <source>
        <dbReference type="Proteomes" id="UP000313359"/>
    </source>
</evidence>
<feature type="transmembrane region" description="Helical" evidence="2">
    <location>
        <begin position="115"/>
        <end position="135"/>
    </location>
</feature>